<name>A0A8S3X5V6_PARAO</name>
<sequence>MLEENDAVFIKDENPVLGSSALEHVKKNLFWIGGVMDCFSTVLSIFGRNDLKNEKEEEWEVSFDSITDLVYLGSGAQGVVFGGNLRGEMVAVKKLRDKTETDIKHLRKLNHENIVRFRGVCSQAPYYCIIMEYCQYGPLFEFLHSGVCFSPKQILKWAKEIAHGMSYLHSHKIIHRDLKSPNVLIADNLVVKVSDFGTSREWNDEVPYKNLETHAVMWGVGTDTISLPIPSSCPDSLQLLLNQCWNRVPRNRPPFKIISAHLEIAGEELSSMRVDCFSVTQATWRKEVKSCMEKFYARSEQPQAQDTTQRREEEKQARHMYEQQLNRANELYMEVCAVRLQLEQREKAIVEREKALKGCRCGLRKNFKQYQRQTSSSSDGVKAPLSCVQAFNEAAQRRRKKKQPEQNAPTQVLVNFVDAKAQDPQKVTLSVTGFMGCDCDNVLENNNVNTIISMKDTVIEKNGNILDDTVCKIQNAVNDNYIQEVAHV</sequence>
<dbReference type="SMART" id="SM00220">
    <property type="entry name" value="S_TKc"/>
    <property type="match status" value="1"/>
</dbReference>
<dbReference type="PANTHER" id="PTHR44329">
    <property type="entry name" value="SERINE/THREONINE-PROTEIN KINASE TNNI3K-RELATED"/>
    <property type="match status" value="1"/>
</dbReference>
<dbReference type="PROSITE" id="PS00108">
    <property type="entry name" value="PROTEIN_KINASE_ST"/>
    <property type="match status" value="1"/>
</dbReference>
<keyword evidence="1" id="KW-0175">Coiled coil</keyword>
<dbReference type="PROSITE" id="PS50011">
    <property type="entry name" value="PROTEIN_KINASE_DOM"/>
    <property type="match status" value="1"/>
</dbReference>
<accession>A0A8S3X5V6</accession>
<dbReference type="InterPro" id="IPR001245">
    <property type="entry name" value="Ser-Thr/Tyr_kinase_cat_dom"/>
</dbReference>
<dbReference type="Proteomes" id="UP000691718">
    <property type="component" value="Unassembled WGS sequence"/>
</dbReference>
<organism evidence="3 4">
    <name type="scientific">Parnassius apollo</name>
    <name type="common">Apollo butterfly</name>
    <name type="synonym">Papilio apollo</name>
    <dbReference type="NCBI Taxonomy" id="110799"/>
    <lineage>
        <taxon>Eukaryota</taxon>
        <taxon>Metazoa</taxon>
        <taxon>Ecdysozoa</taxon>
        <taxon>Arthropoda</taxon>
        <taxon>Hexapoda</taxon>
        <taxon>Insecta</taxon>
        <taxon>Pterygota</taxon>
        <taxon>Neoptera</taxon>
        <taxon>Endopterygota</taxon>
        <taxon>Lepidoptera</taxon>
        <taxon>Glossata</taxon>
        <taxon>Ditrysia</taxon>
        <taxon>Papilionoidea</taxon>
        <taxon>Papilionidae</taxon>
        <taxon>Parnassiinae</taxon>
        <taxon>Parnassini</taxon>
        <taxon>Parnassius</taxon>
        <taxon>Parnassius</taxon>
    </lineage>
</organism>
<keyword evidence="4" id="KW-1185">Reference proteome</keyword>
<dbReference type="GO" id="GO:0004674">
    <property type="term" value="F:protein serine/threonine kinase activity"/>
    <property type="evidence" value="ECO:0007669"/>
    <property type="project" value="TreeGrafter"/>
</dbReference>
<dbReference type="Pfam" id="PF07714">
    <property type="entry name" value="PK_Tyr_Ser-Thr"/>
    <property type="match status" value="2"/>
</dbReference>
<evidence type="ECO:0000313" key="3">
    <source>
        <dbReference type="EMBL" id="CAG5003241.1"/>
    </source>
</evidence>
<dbReference type="GO" id="GO:0005737">
    <property type="term" value="C:cytoplasm"/>
    <property type="evidence" value="ECO:0007669"/>
    <property type="project" value="TreeGrafter"/>
</dbReference>
<dbReference type="InterPro" id="IPR008271">
    <property type="entry name" value="Ser/Thr_kinase_AS"/>
</dbReference>
<comment type="caution">
    <text evidence="3">The sequence shown here is derived from an EMBL/GenBank/DDBJ whole genome shotgun (WGS) entry which is preliminary data.</text>
</comment>
<evidence type="ECO:0000313" key="4">
    <source>
        <dbReference type="Proteomes" id="UP000691718"/>
    </source>
</evidence>
<dbReference type="AlphaFoldDB" id="A0A8S3X5V6"/>
<dbReference type="InterPro" id="IPR000719">
    <property type="entry name" value="Prot_kinase_dom"/>
</dbReference>
<dbReference type="GO" id="GO:0005524">
    <property type="term" value="F:ATP binding"/>
    <property type="evidence" value="ECO:0007669"/>
    <property type="project" value="InterPro"/>
</dbReference>
<feature type="coiled-coil region" evidence="1">
    <location>
        <begin position="304"/>
        <end position="331"/>
    </location>
</feature>
<gene>
    <name evidence="3" type="ORF">PAPOLLO_LOCUS14206</name>
</gene>
<dbReference type="OrthoDB" id="339325at2759"/>
<proteinExistence type="predicted"/>
<evidence type="ECO:0000256" key="1">
    <source>
        <dbReference type="SAM" id="Coils"/>
    </source>
</evidence>
<reference evidence="3" key="1">
    <citation type="submission" date="2021-04" db="EMBL/GenBank/DDBJ databases">
        <authorList>
            <person name="Tunstrom K."/>
        </authorList>
    </citation>
    <scope>NUCLEOTIDE SEQUENCE</scope>
</reference>
<protein>
    <submittedName>
        <fullName evidence="3">(apollo) hypothetical protein</fullName>
    </submittedName>
</protein>
<feature type="domain" description="Protein kinase" evidence="2">
    <location>
        <begin position="66"/>
        <end position="322"/>
    </location>
</feature>
<dbReference type="PANTHER" id="PTHR44329:SF304">
    <property type="entry name" value="MITOGEN-ACTIVATED PROTEIN KINASE KINASE KINASE 13-LIKE ISOFORM X1"/>
    <property type="match status" value="1"/>
</dbReference>
<dbReference type="EMBL" id="CAJQZP010000963">
    <property type="protein sequence ID" value="CAG5003241.1"/>
    <property type="molecule type" value="Genomic_DNA"/>
</dbReference>
<dbReference type="InterPro" id="IPR051681">
    <property type="entry name" value="Ser/Thr_Kinases-Pseudokinases"/>
</dbReference>
<evidence type="ECO:0000259" key="2">
    <source>
        <dbReference type="PROSITE" id="PS50011"/>
    </source>
</evidence>